<name>A0A506XXH0_9MICO</name>
<dbReference type="EMBL" id="VHQG01000005">
    <property type="protein sequence ID" value="TPW73997.1"/>
    <property type="molecule type" value="Genomic_DNA"/>
</dbReference>
<reference evidence="2 3" key="1">
    <citation type="submission" date="2019-06" db="EMBL/GenBank/DDBJ databases">
        <authorList>
            <person name="Li F."/>
        </authorList>
    </citation>
    <scope>NUCLEOTIDE SEQUENCE [LARGE SCALE GENOMIC DNA]</scope>
    <source>
        <strain evidence="2 3">10F1D-1</strain>
    </source>
</reference>
<accession>A0A506XXH0</accession>
<dbReference type="OrthoDB" id="4484477at2"/>
<evidence type="ECO:0000313" key="2">
    <source>
        <dbReference type="EMBL" id="TPW73997.1"/>
    </source>
</evidence>
<feature type="compositionally biased region" description="Polar residues" evidence="1">
    <location>
        <begin position="1"/>
        <end position="18"/>
    </location>
</feature>
<comment type="caution">
    <text evidence="2">The sequence shown here is derived from an EMBL/GenBank/DDBJ whole genome shotgun (WGS) entry which is preliminary data.</text>
</comment>
<dbReference type="AlphaFoldDB" id="A0A506XXH0"/>
<sequence length="80" mass="8552">MSTTATSADARPTETSSAPGDPRSARPHEHGWITDSIHRTSEGTVAYVRCASCGAHRVDLLQTESVHPAALSLPTRATRR</sequence>
<evidence type="ECO:0000313" key="3">
    <source>
        <dbReference type="Proteomes" id="UP000316252"/>
    </source>
</evidence>
<feature type="region of interest" description="Disordered" evidence="1">
    <location>
        <begin position="1"/>
        <end position="36"/>
    </location>
</feature>
<organism evidence="2 3">
    <name type="scientific">Schumannella soli</name>
    <dbReference type="NCBI Taxonomy" id="2590779"/>
    <lineage>
        <taxon>Bacteria</taxon>
        <taxon>Bacillati</taxon>
        <taxon>Actinomycetota</taxon>
        <taxon>Actinomycetes</taxon>
        <taxon>Micrococcales</taxon>
        <taxon>Microbacteriaceae</taxon>
        <taxon>Schumannella</taxon>
    </lineage>
</organism>
<feature type="compositionally biased region" description="Basic and acidic residues" evidence="1">
    <location>
        <begin position="23"/>
        <end position="36"/>
    </location>
</feature>
<gene>
    <name evidence="2" type="ORF">FJ657_15200</name>
</gene>
<protein>
    <submittedName>
        <fullName evidence="2">Uncharacterized protein</fullName>
    </submittedName>
</protein>
<dbReference type="Proteomes" id="UP000316252">
    <property type="component" value="Unassembled WGS sequence"/>
</dbReference>
<evidence type="ECO:0000256" key="1">
    <source>
        <dbReference type="SAM" id="MobiDB-lite"/>
    </source>
</evidence>
<keyword evidence="3" id="KW-1185">Reference proteome</keyword>
<proteinExistence type="predicted"/>